<evidence type="ECO:0000313" key="9">
    <source>
        <dbReference type="EMBL" id="PTL73872.1"/>
    </source>
</evidence>
<feature type="transmembrane region" description="Helical" evidence="8">
    <location>
        <begin position="42"/>
        <end position="60"/>
    </location>
</feature>
<evidence type="ECO:0000256" key="2">
    <source>
        <dbReference type="ARBA" id="ARBA00009142"/>
    </source>
</evidence>
<dbReference type="EMBL" id="PZPL01000001">
    <property type="protein sequence ID" value="PTL73872.1"/>
    <property type="molecule type" value="Genomic_DNA"/>
</dbReference>
<sequence length="241" mass="23629">MAALSALVLLVVAVGAVCQVLSGVGFALVTSPLLVLALGHDRGVRTVLALSIVLNAVVLVRSFRHVRPAEALRLLVPAALLVVPAALLLDAVRPAALAVVAGVVILLATALVVGGRALPFLDGARGAVLAGALSGVFTVLAGAGGPPVALFAAQRRWTPVVASATLQAFALPLNLLTLLVLGPSPADLSGLGWALAGLALGTILAMLVAPRVSAAAVRRVTLVVAALGGAGLVVGGIAGAA</sequence>
<accession>A0A2T4UWH1</accession>
<gene>
    <name evidence="9" type="ORF">C1I63_14180</name>
</gene>
<dbReference type="InterPro" id="IPR052017">
    <property type="entry name" value="TSUP"/>
</dbReference>
<dbReference type="Proteomes" id="UP000241085">
    <property type="component" value="Unassembled WGS sequence"/>
</dbReference>
<dbReference type="PANTHER" id="PTHR30269:SF37">
    <property type="entry name" value="MEMBRANE TRANSPORTER PROTEIN"/>
    <property type="match status" value="1"/>
</dbReference>
<feature type="transmembrane region" description="Helical" evidence="8">
    <location>
        <begin position="188"/>
        <end position="208"/>
    </location>
</feature>
<evidence type="ECO:0000313" key="10">
    <source>
        <dbReference type="Proteomes" id="UP000241085"/>
    </source>
</evidence>
<evidence type="ECO:0000256" key="5">
    <source>
        <dbReference type="ARBA" id="ARBA00022692"/>
    </source>
</evidence>
<dbReference type="RefSeq" id="WP_107575195.1">
    <property type="nucleotide sequence ID" value="NZ_PZPL01000001.1"/>
</dbReference>
<evidence type="ECO:0000256" key="1">
    <source>
        <dbReference type="ARBA" id="ARBA00004651"/>
    </source>
</evidence>
<feature type="transmembrane region" description="Helical" evidence="8">
    <location>
        <begin position="157"/>
        <end position="181"/>
    </location>
</feature>
<dbReference type="GO" id="GO:0005886">
    <property type="term" value="C:plasma membrane"/>
    <property type="evidence" value="ECO:0007669"/>
    <property type="project" value="UniProtKB-SubCell"/>
</dbReference>
<dbReference type="PANTHER" id="PTHR30269">
    <property type="entry name" value="TRANSMEMBRANE PROTEIN YFCA"/>
    <property type="match status" value="1"/>
</dbReference>
<keyword evidence="4 8" id="KW-1003">Cell membrane</keyword>
<keyword evidence="3" id="KW-0813">Transport</keyword>
<proteinExistence type="inferred from homology"/>
<reference evidence="9 10" key="1">
    <citation type="submission" date="2018-03" db="EMBL/GenBank/DDBJ databases">
        <title>Bacteriophage NCPPB3778 and a type I-E CRISPR drive the evolution of the US Biological Select Agent, Rathayibacter toxicus.</title>
        <authorList>
            <person name="Davis E.W.II."/>
            <person name="Tabima J.F."/>
            <person name="Weisberg A.J."/>
            <person name="Dantas Lopes L."/>
            <person name="Wiseman M.S."/>
            <person name="Wiseman M.S."/>
            <person name="Pupko T."/>
            <person name="Belcher M.S."/>
            <person name="Sechler A.J."/>
            <person name="Tancos M.A."/>
            <person name="Schroeder B.K."/>
            <person name="Murray T.D."/>
            <person name="Luster D.G."/>
            <person name="Schneider W.L."/>
            <person name="Rogers E."/>
            <person name="Andreote F.D."/>
            <person name="Grunwald N.J."/>
            <person name="Putnam M.L."/>
            <person name="Chang J.H."/>
        </authorList>
    </citation>
    <scope>NUCLEOTIDE SEQUENCE [LARGE SCALE GENOMIC DNA]</scope>
    <source>
        <strain evidence="9 10">DSM 15933</strain>
    </source>
</reference>
<feature type="transmembrane region" description="Helical" evidence="8">
    <location>
        <begin position="95"/>
        <end position="114"/>
    </location>
</feature>
<organism evidence="9 10">
    <name type="scientific">Rathayibacter caricis DSM 15933</name>
    <dbReference type="NCBI Taxonomy" id="1328867"/>
    <lineage>
        <taxon>Bacteria</taxon>
        <taxon>Bacillati</taxon>
        <taxon>Actinomycetota</taxon>
        <taxon>Actinomycetes</taxon>
        <taxon>Micrococcales</taxon>
        <taxon>Microbacteriaceae</taxon>
        <taxon>Rathayibacter</taxon>
    </lineage>
</organism>
<evidence type="ECO:0000256" key="8">
    <source>
        <dbReference type="RuleBase" id="RU363041"/>
    </source>
</evidence>
<dbReference type="Pfam" id="PF01925">
    <property type="entry name" value="TauE"/>
    <property type="match status" value="1"/>
</dbReference>
<name>A0A2T4UWH1_9MICO</name>
<dbReference type="AlphaFoldDB" id="A0A2T4UWH1"/>
<dbReference type="InterPro" id="IPR002781">
    <property type="entry name" value="TM_pro_TauE-like"/>
</dbReference>
<evidence type="ECO:0000256" key="4">
    <source>
        <dbReference type="ARBA" id="ARBA00022475"/>
    </source>
</evidence>
<evidence type="ECO:0000256" key="6">
    <source>
        <dbReference type="ARBA" id="ARBA00022989"/>
    </source>
</evidence>
<protein>
    <recommendedName>
        <fullName evidence="8">Probable membrane transporter protein</fullName>
    </recommendedName>
</protein>
<keyword evidence="7 8" id="KW-0472">Membrane</keyword>
<keyword evidence="6 8" id="KW-1133">Transmembrane helix</keyword>
<evidence type="ECO:0000256" key="7">
    <source>
        <dbReference type="ARBA" id="ARBA00023136"/>
    </source>
</evidence>
<comment type="subcellular location">
    <subcellularLocation>
        <location evidence="1 8">Cell membrane</location>
        <topology evidence="1 8">Multi-pass membrane protein</topology>
    </subcellularLocation>
</comment>
<keyword evidence="5 8" id="KW-0812">Transmembrane</keyword>
<feature type="transmembrane region" description="Helical" evidence="8">
    <location>
        <begin position="220"/>
        <end position="240"/>
    </location>
</feature>
<keyword evidence="10" id="KW-1185">Reference proteome</keyword>
<evidence type="ECO:0000256" key="3">
    <source>
        <dbReference type="ARBA" id="ARBA00022448"/>
    </source>
</evidence>
<comment type="caution">
    <text evidence="9">The sequence shown here is derived from an EMBL/GenBank/DDBJ whole genome shotgun (WGS) entry which is preliminary data.</text>
</comment>
<feature type="transmembrane region" description="Helical" evidence="8">
    <location>
        <begin position="126"/>
        <end position="145"/>
    </location>
</feature>
<comment type="similarity">
    <text evidence="2 8">Belongs to the 4-toluene sulfonate uptake permease (TSUP) (TC 2.A.102) family.</text>
</comment>